<organism evidence="2 3">
    <name type="scientific">Sorangium cellulosum (strain So ce56)</name>
    <name type="common">Polyangium cellulosum (strain So ce56)</name>
    <dbReference type="NCBI Taxonomy" id="448385"/>
    <lineage>
        <taxon>Bacteria</taxon>
        <taxon>Pseudomonadati</taxon>
        <taxon>Myxococcota</taxon>
        <taxon>Polyangia</taxon>
        <taxon>Polyangiales</taxon>
        <taxon>Polyangiaceae</taxon>
        <taxon>Sorangium</taxon>
    </lineage>
</organism>
<accession>A9FZ05</accession>
<reference evidence="2 3" key="1">
    <citation type="journal article" date="2007" name="Nat. Biotechnol.">
        <title>Complete genome sequence of the myxobacterium Sorangium cellulosum.</title>
        <authorList>
            <person name="Schneiker S."/>
            <person name="Perlova O."/>
            <person name="Kaiser O."/>
            <person name="Gerth K."/>
            <person name="Alici A."/>
            <person name="Altmeyer M.O."/>
            <person name="Bartels D."/>
            <person name="Bekel T."/>
            <person name="Beyer S."/>
            <person name="Bode E."/>
            <person name="Bode H.B."/>
            <person name="Bolten C.J."/>
            <person name="Choudhuri J.V."/>
            <person name="Doss S."/>
            <person name="Elnakady Y.A."/>
            <person name="Frank B."/>
            <person name="Gaigalat L."/>
            <person name="Goesmann A."/>
            <person name="Groeger C."/>
            <person name="Gross F."/>
            <person name="Jelsbak L."/>
            <person name="Jelsbak L."/>
            <person name="Kalinowski J."/>
            <person name="Kegler C."/>
            <person name="Knauber T."/>
            <person name="Konietzny S."/>
            <person name="Kopp M."/>
            <person name="Krause L."/>
            <person name="Krug D."/>
            <person name="Linke B."/>
            <person name="Mahmud T."/>
            <person name="Martinez-Arias R."/>
            <person name="McHardy A.C."/>
            <person name="Merai M."/>
            <person name="Meyer F."/>
            <person name="Mormann S."/>
            <person name="Munoz-Dorado J."/>
            <person name="Perez J."/>
            <person name="Pradella S."/>
            <person name="Rachid S."/>
            <person name="Raddatz G."/>
            <person name="Rosenau F."/>
            <person name="Rueckert C."/>
            <person name="Sasse F."/>
            <person name="Scharfe M."/>
            <person name="Schuster S.C."/>
            <person name="Suen G."/>
            <person name="Treuner-Lange A."/>
            <person name="Velicer G.J."/>
            <person name="Vorholter F.-J."/>
            <person name="Weissman K.J."/>
            <person name="Welch R.D."/>
            <person name="Wenzel S.C."/>
            <person name="Whitworth D.E."/>
            <person name="Wilhelm S."/>
            <person name="Wittmann C."/>
            <person name="Bloecker H."/>
            <person name="Puehler A."/>
            <person name="Mueller R."/>
        </authorList>
    </citation>
    <scope>NUCLEOTIDE SEQUENCE [LARGE SCALE GENOMIC DNA]</scope>
    <source>
        <strain evidence="3">So ce56</strain>
    </source>
</reference>
<name>A9FZ05_SORC5</name>
<evidence type="ECO:0000313" key="3">
    <source>
        <dbReference type="Proteomes" id="UP000002139"/>
    </source>
</evidence>
<proteinExistence type="predicted"/>
<dbReference type="HOGENOM" id="CLU_100146_0_0_7"/>
<dbReference type="InterPro" id="IPR029068">
    <property type="entry name" value="Glyas_Bleomycin-R_OHBP_Dase"/>
</dbReference>
<dbReference type="KEGG" id="scl:sce8527"/>
<protein>
    <recommendedName>
        <fullName evidence="1">Glyoxalase-like domain-containing protein</fullName>
    </recommendedName>
</protein>
<dbReference type="InterPro" id="IPR025870">
    <property type="entry name" value="Glyoxalase-like_dom"/>
</dbReference>
<dbReference type="Gene3D" id="3.10.180.10">
    <property type="entry name" value="2,3-Dihydroxybiphenyl 1,2-Dioxygenase, domain 1"/>
    <property type="match status" value="1"/>
</dbReference>
<keyword evidence="3" id="KW-1185">Reference proteome</keyword>
<sequence>MSRCFAPAKGAPEDPVTGGALPACSPPTGPKSWEVDHVFLATPDVGIVERMLAEFGLSFSRHAVHEGQGTANACAAFENAFFEVLGVHDLEELKTEIVRPLGLHERVHWAETGACPFGICFRTIDAGGAGDWPFETWDYKPKYMPTGMSMPIVTPRGSLAEPMIFVAPQTIRRTTPIESRSHRGARRTLTRVRLQRPAESPPLSSGVRWFVDQGMLSIDRGAAYSLELEWDHGHEGQSHQFPAEVPLVMRW</sequence>
<dbReference type="Proteomes" id="UP000002139">
    <property type="component" value="Chromosome"/>
</dbReference>
<dbReference type="Pfam" id="PF13468">
    <property type="entry name" value="Glyoxalase_3"/>
    <property type="match status" value="1"/>
</dbReference>
<gene>
    <name evidence="2" type="ordered locus">sce8527</name>
</gene>
<dbReference type="SUPFAM" id="SSF54506">
    <property type="entry name" value="Diaminopimelate epimerase-like"/>
    <property type="match status" value="1"/>
</dbReference>
<dbReference type="eggNOG" id="ENOG5030VW1">
    <property type="taxonomic scope" value="Bacteria"/>
</dbReference>
<dbReference type="AlphaFoldDB" id="A9FZ05"/>
<dbReference type="EMBL" id="AM746676">
    <property type="protein sequence ID" value="CAN98697.1"/>
    <property type="molecule type" value="Genomic_DNA"/>
</dbReference>
<evidence type="ECO:0000259" key="1">
    <source>
        <dbReference type="Pfam" id="PF13468"/>
    </source>
</evidence>
<feature type="domain" description="Glyoxalase-like" evidence="1">
    <location>
        <begin position="35"/>
        <end position="126"/>
    </location>
</feature>
<evidence type="ECO:0000313" key="2">
    <source>
        <dbReference type="EMBL" id="CAN98697.1"/>
    </source>
</evidence>